<dbReference type="EMBL" id="PYWC01000108">
    <property type="protein sequence ID" value="PWW72379.1"/>
    <property type="molecule type" value="Genomic_DNA"/>
</dbReference>
<comment type="caution">
    <text evidence="1">The sequence shown here is derived from an EMBL/GenBank/DDBJ whole genome shotgun (WGS) entry which is preliminary data.</text>
</comment>
<gene>
    <name evidence="1" type="ORF">C7212DRAFT_336646</name>
</gene>
<dbReference type="Proteomes" id="UP000246991">
    <property type="component" value="Unassembled WGS sequence"/>
</dbReference>
<accession>A0A317SCY1</accession>
<reference evidence="1 2" key="1">
    <citation type="submission" date="2018-03" db="EMBL/GenBank/DDBJ databases">
        <title>Genomes of Pezizomycetes fungi and the evolution of truffles.</title>
        <authorList>
            <person name="Murat C."/>
            <person name="Payen T."/>
            <person name="Noel B."/>
            <person name="Kuo A."/>
            <person name="Martin F.M."/>
        </authorList>
    </citation>
    <scope>NUCLEOTIDE SEQUENCE [LARGE SCALE GENOMIC DNA]</scope>
    <source>
        <strain evidence="1">091103-1</strain>
    </source>
</reference>
<proteinExistence type="predicted"/>
<sequence>MYPCAPPCKPGPFHKRHNTTSIAKAPVPQSFPSITLYPSACSTTTSPASMKSIALSSLHAYSTFEYLSASTKAIGAASESMWDKSSHK</sequence>
<name>A0A317SCY1_9PEZI</name>
<dbReference type="AlphaFoldDB" id="A0A317SCY1"/>
<protein>
    <submittedName>
        <fullName evidence="1">Uncharacterized protein</fullName>
    </submittedName>
</protein>
<evidence type="ECO:0000313" key="2">
    <source>
        <dbReference type="Proteomes" id="UP000246991"/>
    </source>
</evidence>
<keyword evidence="2" id="KW-1185">Reference proteome</keyword>
<evidence type="ECO:0000313" key="1">
    <source>
        <dbReference type="EMBL" id="PWW72379.1"/>
    </source>
</evidence>
<organism evidence="1 2">
    <name type="scientific">Tuber magnatum</name>
    <name type="common">white Piedmont truffle</name>
    <dbReference type="NCBI Taxonomy" id="42249"/>
    <lineage>
        <taxon>Eukaryota</taxon>
        <taxon>Fungi</taxon>
        <taxon>Dikarya</taxon>
        <taxon>Ascomycota</taxon>
        <taxon>Pezizomycotina</taxon>
        <taxon>Pezizomycetes</taxon>
        <taxon>Pezizales</taxon>
        <taxon>Tuberaceae</taxon>
        <taxon>Tuber</taxon>
    </lineage>
</organism>